<dbReference type="EMBL" id="OBML01000005">
    <property type="protein sequence ID" value="SOC06627.1"/>
    <property type="molecule type" value="Genomic_DNA"/>
</dbReference>
<organism evidence="1 2">
    <name type="scientific">Stappia indica</name>
    <dbReference type="NCBI Taxonomy" id="538381"/>
    <lineage>
        <taxon>Bacteria</taxon>
        <taxon>Pseudomonadati</taxon>
        <taxon>Pseudomonadota</taxon>
        <taxon>Alphaproteobacteria</taxon>
        <taxon>Hyphomicrobiales</taxon>
        <taxon>Stappiaceae</taxon>
        <taxon>Stappia</taxon>
    </lineage>
</organism>
<dbReference type="OrthoDB" id="9806511at2"/>
<dbReference type="AlphaFoldDB" id="A0A285SFG3"/>
<dbReference type="Pfam" id="PF09981">
    <property type="entry name" value="DUF2218"/>
    <property type="match status" value="1"/>
</dbReference>
<dbReference type="Gene3D" id="3.30.310.50">
    <property type="entry name" value="Alpha-D-phosphohexomutase, C-terminal domain"/>
    <property type="match status" value="1"/>
</dbReference>
<dbReference type="RefSeq" id="WP_067219570.1">
    <property type="nucleotide sequence ID" value="NZ_JAJGNR010000004.1"/>
</dbReference>
<gene>
    <name evidence="1" type="ORF">SAMN05421512_105144</name>
</gene>
<evidence type="ECO:0000313" key="1">
    <source>
        <dbReference type="EMBL" id="SOC06627.1"/>
    </source>
</evidence>
<name>A0A285SFG3_9HYPH</name>
<sequence>MPGIQTTVTTANASRYLQQLCKHFAHKVEARFDATRGEVDFPFGDCRLWADAEQLKIECVSETEETLARTKFVVHDHLERFSWREKPEIVWQPKD</sequence>
<proteinExistence type="predicted"/>
<evidence type="ECO:0000313" key="2">
    <source>
        <dbReference type="Proteomes" id="UP000219331"/>
    </source>
</evidence>
<dbReference type="STRING" id="538381.GCA_001696535_02146"/>
<dbReference type="InterPro" id="IPR014543">
    <property type="entry name" value="UCP028291"/>
</dbReference>
<protein>
    <recommendedName>
        <fullName evidence="3">2,4-dihydroxyhept-2-ene-1,7-dioic acid aldolase</fullName>
    </recommendedName>
</protein>
<reference evidence="1 2" key="1">
    <citation type="submission" date="2017-08" db="EMBL/GenBank/DDBJ databases">
        <authorList>
            <person name="de Groot N.N."/>
        </authorList>
    </citation>
    <scope>NUCLEOTIDE SEQUENCE [LARGE SCALE GENOMIC DNA]</scope>
    <source>
        <strain evidence="1 2">USBA 352</strain>
    </source>
</reference>
<evidence type="ECO:0008006" key="3">
    <source>
        <dbReference type="Google" id="ProtNLM"/>
    </source>
</evidence>
<dbReference type="PIRSF" id="PIRSF028291">
    <property type="entry name" value="UCP028291"/>
    <property type="match status" value="1"/>
</dbReference>
<dbReference type="Proteomes" id="UP000219331">
    <property type="component" value="Unassembled WGS sequence"/>
</dbReference>
<keyword evidence="2" id="KW-1185">Reference proteome</keyword>
<accession>A0A285SFG3</accession>